<proteinExistence type="predicted"/>
<dbReference type="SUPFAM" id="SSF49599">
    <property type="entry name" value="TRAF domain-like"/>
    <property type="match status" value="1"/>
</dbReference>
<dbReference type="Proteomes" id="UP000092461">
    <property type="component" value="Unassembled WGS sequence"/>
</dbReference>
<evidence type="ECO:0000313" key="3">
    <source>
        <dbReference type="Proteomes" id="UP000092461"/>
    </source>
</evidence>
<protein>
    <submittedName>
        <fullName evidence="2">Uncharacterized protein</fullName>
    </submittedName>
</protein>
<sequence>MAPTLYHNIQKIVDQSREQTSNEVTIPPSTTSSTTTSSTPPESLNEIPELTTKQSIFFTTPSVIPATGKPLLLKSLPSKFSSARESEIYKFNNTILSGQETQIFTYYWRIDHYKEKLKKNITHVESPTFVISGQSLHIKAELNHLKRDYLYLQLEQSPNNAEGNSSIILETGNLFKEIEAKKFFRHKIVILDNTSAKSDLISQEFLDINSGFPIPNSAILSSPYCRNDVVLIKILIYL</sequence>
<name>A0A1B0CKV9_LUTLO</name>
<dbReference type="EnsemblMetazoa" id="LLOJ005246-RA">
    <property type="protein sequence ID" value="LLOJ005246-PA"/>
    <property type="gene ID" value="LLOJ005246"/>
</dbReference>
<feature type="compositionally biased region" description="Low complexity" evidence="1">
    <location>
        <begin position="27"/>
        <end position="43"/>
    </location>
</feature>
<dbReference type="InterPro" id="IPR008974">
    <property type="entry name" value="TRAF-like"/>
</dbReference>
<evidence type="ECO:0000256" key="1">
    <source>
        <dbReference type="SAM" id="MobiDB-lite"/>
    </source>
</evidence>
<feature type="region of interest" description="Disordered" evidence="1">
    <location>
        <begin position="16"/>
        <end position="46"/>
    </location>
</feature>
<dbReference type="Gene3D" id="2.60.210.10">
    <property type="entry name" value="Apoptosis, Tumor Necrosis Factor Receptor Associated Protein 2, Chain A"/>
    <property type="match status" value="1"/>
</dbReference>
<dbReference type="VEuPathDB" id="VectorBase:LLOJ005246"/>
<reference evidence="2" key="1">
    <citation type="submission" date="2020-05" db="UniProtKB">
        <authorList>
            <consortium name="EnsemblMetazoa"/>
        </authorList>
    </citation>
    <scope>IDENTIFICATION</scope>
    <source>
        <strain evidence="2">Jacobina</strain>
    </source>
</reference>
<dbReference type="VEuPathDB" id="VectorBase:LLONM1_006166"/>
<accession>A0A1B0CKV9</accession>
<organism evidence="2 3">
    <name type="scientific">Lutzomyia longipalpis</name>
    <name type="common">Sand fly</name>
    <dbReference type="NCBI Taxonomy" id="7200"/>
    <lineage>
        <taxon>Eukaryota</taxon>
        <taxon>Metazoa</taxon>
        <taxon>Ecdysozoa</taxon>
        <taxon>Arthropoda</taxon>
        <taxon>Hexapoda</taxon>
        <taxon>Insecta</taxon>
        <taxon>Pterygota</taxon>
        <taxon>Neoptera</taxon>
        <taxon>Endopterygota</taxon>
        <taxon>Diptera</taxon>
        <taxon>Nematocera</taxon>
        <taxon>Psychodoidea</taxon>
        <taxon>Psychodidae</taxon>
        <taxon>Lutzomyia</taxon>
        <taxon>Lutzomyia</taxon>
    </lineage>
</organism>
<dbReference type="AlphaFoldDB" id="A0A1B0CKV9"/>
<keyword evidence="3" id="KW-1185">Reference proteome</keyword>
<dbReference type="EMBL" id="AJWK01016666">
    <property type="status" value="NOT_ANNOTATED_CDS"/>
    <property type="molecule type" value="Genomic_DNA"/>
</dbReference>
<evidence type="ECO:0000313" key="2">
    <source>
        <dbReference type="EnsemblMetazoa" id="LLOJ005246-PA"/>
    </source>
</evidence>